<evidence type="ECO:0000256" key="7">
    <source>
        <dbReference type="ARBA" id="ARBA00023163"/>
    </source>
</evidence>
<keyword evidence="3" id="KW-0677">Repeat</keyword>
<dbReference type="GO" id="GO:0048731">
    <property type="term" value="P:system development"/>
    <property type="evidence" value="ECO:0007669"/>
    <property type="project" value="UniProtKB-ARBA"/>
</dbReference>
<dbReference type="InterPro" id="IPR000048">
    <property type="entry name" value="IQ_motif_EF-hand-BS"/>
</dbReference>
<comment type="subcellular location">
    <subcellularLocation>
        <location evidence="1">Nucleus</location>
    </subcellularLocation>
</comment>
<keyword evidence="8" id="KW-0539">Nucleus</keyword>
<protein>
    <submittedName>
        <fullName evidence="13">Calmodulin-binding transcription activator 1 isoform X1</fullName>
    </submittedName>
</protein>
<organism evidence="13">
    <name type="scientific">Thrips palmi</name>
    <name type="common">Melon thrips</name>
    <dbReference type="NCBI Taxonomy" id="161013"/>
    <lineage>
        <taxon>Eukaryota</taxon>
        <taxon>Metazoa</taxon>
        <taxon>Ecdysozoa</taxon>
        <taxon>Arthropoda</taxon>
        <taxon>Hexapoda</taxon>
        <taxon>Insecta</taxon>
        <taxon>Pterygota</taxon>
        <taxon>Neoptera</taxon>
        <taxon>Paraneoptera</taxon>
        <taxon>Thysanoptera</taxon>
        <taxon>Terebrantia</taxon>
        <taxon>Thripoidea</taxon>
        <taxon>Thripidae</taxon>
        <taxon>Thrips</taxon>
    </lineage>
</organism>
<dbReference type="PROSITE" id="PS51437">
    <property type="entry name" value="CG_1"/>
    <property type="match status" value="1"/>
</dbReference>
<dbReference type="PROSITE" id="PS50096">
    <property type="entry name" value="IQ"/>
    <property type="match status" value="2"/>
</dbReference>
<dbReference type="SUPFAM" id="SSF81296">
    <property type="entry name" value="E set domains"/>
    <property type="match status" value="1"/>
</dbReference>
<keyword evidence="7" id="KW-0804">Transcription</keyword>
<dbReference type="GO" id="GO:0003690">
    <property type="term" value="F:double-stranded DNA binding"/>
    <property type="evidence" value="ECO:0007669"/>
    <property type="project" value="TreeGrafter"/>
</dbReference>
<dbReference type="OrthoDB" id="407555at2759"/>
<evidence type="ECO:0000256" key="5">
    <source>
        <dbReference type="ARBA" id="ARBA00023043"/>
    </source>
</evidence>
<feature type="compositionally biased region" description="Low complexity" evidence="10">
    <location>
        <begin position="450"/>
        <end position="464"/>
    </location>
</feature>
<feature type="compositionally biased region" description="Low complexity" evidence="10">
    <location>
        <begin position="429"/>
        <end position="443"/>
    </location>
</feature>
<dbReference type="Pfam" id="PF00612">
    <property type="entry name" value="IQ"/>
    <property type="match status" value="1"/>
</dbReference>
<dbReference type="GeneID" id="117645671"/>
<dbReference type="InterPro" id="IPR002909">
    <property type="entry name" value="IPT_dom"/>
</dbReference>
<dbReference type="InterPro" id="IPR027417">
    <property type="entry name" value="P-loop_NTPase"/>
</dbReference>
<comment type="similarity">
    <text evidence="2">Belongs to the CAMTA family.</text>
</comment>
<dbReference type="RefSeq" id="XP_034241869.1">
    <property type="nucleotide sequence ID" value="XM_034385978.1"/>
</dbReference>
<evidence type="ECO:0000256" key="6">
    <source>
        <dbReference type="ARBA" id="ARBA00023159"/>
    </source>
</evidence>
<dbReference type="PANTHER" id="PTHR23335:SF1">
    <property type="entry name" value="CALMODULIN-BINDING TRANSCRIPTION ACTIVATOR, ISOFORM F"/>
    <property type="match status" value="1"/>
</dbReference>
<dbReference type="CDD" id="cd00102">
    <property type="entry name" value="IPT"/>
    <property type="match status" value="1"/>
</dbReference>
<dbReference type="FunFam" id="2.60.40.10:FF:000089">
    <property type="entry name" value="calmodulin-binding transcription activator 2 isoform X1"/>
    <property type="match status" value="1"/>
</dbReference>
<keyword evidence="12" id="KW-1185">Reference proteome</keyword>
<feature type="region of interest" description="Disordered" evidence="10">
    <location>
        <begin position="322"/>
        <end position="353"/>
    </location>
</feature>
<evidence type="ECO:0000256" key="10">
    <source>
        <dbReference type="SAM" id="MobiDB-lite"/>
    </source>
</evidence>
<dbReference type="GO" id="GO:0003712">
    <property type="term" value="F:transcription coregulator activity"/>
    <property type="evidence" value="ECO:0007669"/>
    <property type="project" value="TreeGrafter"/>
</dbReference>
<dbReference type="SUPFAM" id="SSF48403">
    <property type="entry name" value="Ankyrin repeat"/>
    <property type="match status" value="1"/>
</dbReference>
<feature type="region of interest" description="Disordered" evidence="10">
    <location>
        <begin position="1689"/>
        <end position="1719"/>
    </location>
</feature>
<dbReference type="GO" id="GO:0006357">
    <property type="term" value="P:regulation of transcription by RNA polymerase II"/>
    <property type="evidence" value="ECO:0007669"/>
    <property type="project" value="TreeGrafter"/>
</dbReference>
<feature type="region of interest" description="Disordered" evidence="10">
    <location>
        <begin position="1325"/>
        <end position="1353"/>
    </location>
</feature>
<keyword evidence="5" id="KW-0040">ANK repeat</keyword>
<dbReference type="Proteomes" id="UP000515158">
    <property type="component" value="Unplaced"/>
</dbReference>
<sequence>MMDDKGDEVVGVVAMDMSLGTPGHAVILGVVPADGKGAKSTTLSQALAHMKPYKKHHTIHLAKPTSTLCTTTTTSTTATAVSALLGQAIQAQALQAKSIHAPPLVLTKAAQAAINKPTTRSATGSLALPEDKTARAAATPIGTDGEPIKLPDNLESLPRAEHFPSIRHRWNTNEEIAAVLIAFERHADWQSKEVKIRPKSGSMLLYSRKKVRYRRDGYCWKKRKDGKTTREDHMKLKVQGTECIYGCYVHSAILPTFHRRCYWLLQNPDIVLVHYLNVPYPDDNKMVSISPSLALWGDKKEWTKEELVSQLKPMCESLGRVPRGAHHRHTASHHQMHPFSNSSTVYSEDEPDHNNELEISTAETVESIVTQLMERQRAARSAALAKQLECGCPDSTCADGKTCSHPIRRITSAKPQLTTVTMDRSNQVSSTTGTGSGTLITQTQRHHATQHTSQHTAQHTAQHQIHLSETHQQQLQQRVTAAAQQQQLQQHHHQAGQLVQQAPPLVLSLSQIQTSSLLILNNAANGQANLGPASAHQHQVATVTSFVRNVPGVAHLPHHPHHHHHLKPPNASATAAAAAVVEAAGLSGKTVVSEASSLHAVMKQEQEAMDMNTCRMAAMTAVSQSSSTVVSVTSHNMDVTNGNIADFVMYDNIGFSQETQHLQVVSSATNQQAIHVDKAMSSPPSPSKQMDTRCSPDMLVTHQTFCDDAVGNESCGNKSSGTSGANSSSDGSTTAGFFDALEMTQEDIQRTLSANMPMSCASDQRLHTPMDTVPSVQETSPDEMSPHDLNPMDFIEGCEVVSGAADDEDVFVNLDAFDMLGDFVDIDGLDNTAENSSQSSRIMINSENSESPSVGSIELTHQQPQYQEQTTLLEIKPDHDAVLSHLKQEEPSPLEENQQQQLQQLQPQQINGNVNSSETSLPSVEITEYSPEWAYPEGGVKVLVTGPWYSSSPYTVLFDTFPVSTTLVQDGVLRCYCPAHEVGLATLQVACDGHIVSNSVMFEYKEPPKSPVEAVGTALQDQKRDTADSNSLLKLTLLHRLEAVNQRLHIKQEQSDHCSDLMESVGDLEERLVARCRRMSSCQWKDVEMPVLTSHRNMTLLHLAAALGYPRLICALIHWREENSSPILDLEVDALSKDEVGFTPLMWSCSKGHNDAALALYRWNHSALDLVNIFNQSALDVARLSGFTSLASEVTKLKNERLKTNALSPSSQSNDMLSLLFPPSPSPSSGLSPCSSVVSIPSSAASSSASTCTSASATGTDVSQDSLLDTNSWASLSSSRSHDGVFLRPLATRTRSDGQKLKNLELQVNIPPSTSAMLNNLEAATESEPGEIRQSQSLKRGSHHLVKRPSVDSGINLGSVQSVQSSCDSLSSLRSLRSNRFNRDNSRISRFDRSMSLPLNSPKSASDLFGSNGCNSPARKGDFSLCEVTSGDRSDSPLIDIEGVSDEDSESRESVVGQQEVRVLTLAEQIIAAIPERIKNGSDDSMMSDDSSSPGDQKNEGLDVFMDSSLLDEPPSSAFESNEFNFEFSDHNYRYYDVSTPSSSLSPSSSCLQSPCSFVLEPSPSPPPTTADFCEFFQASGSLFEKDFSNLTLSDREQRELYEAAKIIQKAYRSYKGRKIAEEQEKERAAAILIQNYYRRYKQYAYFKQMTHAATVIQNGFRSYQEHKRFKKSKEAAVCIQTYYRNYRDHGGRSSSSSPSFESTPSSGLKRTYSQRRQHQAARKIQQFMRQSKNNDWDVSTGQVVADRTSFGSRKREAVGPVGVPGCPPKVALSRNFGLIQHRSK</sequence>
<evidence type="ECO:0000256" key="2">
    <source>
        <dbReference type="ARBA" id="ARBA00008267"/>
    </source>
</evidence>
<dbReference type="FunFam" id="1.20.5.190:FF:000065">
    <property type="entry name" value="Calmodulin-binding transcription activator (Camta), drome"/>
    <property type="match status" value="1"/>
</dbReference>
<evidence type="ECO:0000256" key="4">
    <source>
        <dbReference type="ARBA" id="ARBA00023015"/>
    </source>
</evidence>
<keyword evidence="4" id="KW-0805">Transcription regulation</keyword>
<dbReference type="PANTHER" id="PTHR23335">
    <property type="entry name" value="CALMODULIN-BINDING TRANSCRIPTION ACTIVATOR CAMTA"/>
    <property type="match status" value="1"/>
</dbReference>
<dbReference type="SUPFAM" id="SSF52540">
    <property type="entry name" value="P-loop containing nucleoside triphosphate hydrolases"/>
    <property type="match status" value="1"/>
</dbReference>
<name>A0A6P8ZN76_THRPL</name>
<evidence type="ECO:0000256" key="3">
    <source>
        <dbReference type="ARBA" id="ARBA00022737"/>
    </source>
</evidence>
<keyword evidence="6" id="KW-0010">Activator</keyword>
<dbReference type="SMART" id="SM01076">
    <property type="entry name" value="CG-1"/>
    <property type="match status" value="1"/>
</dbReference>
<feature type="region of interest" description="Disordered" evidence="10">
    <location>
        <begin position="1429"/>
        <end position="1456"/>
    </location>
</feature>
<dbReference type="SMART" id="SM00015">
    <property type="entry name" value="IQ"/>
    <property type="match status" value="3"/>
</dbReference>
<dbReference type="Pfam" id="PF01833">
    <property type="entry name" value="TIG"/>
    <property type="match status" value="1"/>
</dbReference>
<dbReference type="GO" id="GO:0005634">
    <property type="term" value="C:nucleus"/>
    <property type="evidence" value="ECO:0007669"/>
    <property type="project" value="UniProtKB-SubCell"/>
</dbReference>
<dbReference type="CTD" id="35974"/>
<dbReference type="InParanoid" id="A0A6P8ZN76"/>
<feature type="region of interest" description="Disordered" evidence="10">
    <location>
        <begin position="421"/>
        <end position="478"/>
    </location>
</feature>
<evidence type="ECO:0000259" key="11">
    <source>
        <dbReference type="PROSITE" id="PS51437"/>
    </source>
</evidence>
<feature type="compositionally biased region" description="Low complexity" evidence="10">
    <location>
        <begin position="1694"/>
        <end position="1707"/>
    </location>
</feature>
<proteinExistence type="inferred from homology"/>
<evidence type="ECO:0000313" key="12">
    <source>
        <dbReference type="Proteomes" id="UP000515158"/>
    </source>
</evidence>
<dbReference type="CDD" id="cd23767">
    <property type="entry name" value="IQCD"/>
    <property type="match status" value="2"/>
</dbReference>
<dbReference type="Pfam" id="PF03859">
    <property type="entry name" value="CG-1"/>
    <property type="match status" value="1"/>
</dbReference>
<evidence type="ECO:0000256" key="8">
    <source>
        <dbReference type="ARBA" id="ARBA00023242"/>
    </source>
</evidence>
<gene>
    <name evidence="13" type="primary">LOC117645671</name>
</gene>
<feature type="compositionally biased region" description="Low complexity" evidence="10">
    <location>
        <begin position="1483"/>
        <end position="1493"/>
    </location>
</feature>
<feature type="compositionally biased region" description="Basic residues" evidence="10">
    <location>
        <begin position="323"/>
        <end position="336"/>
    </location>
</feature>
<dbReference type="InterPro" id="IPR013783">
    <property type="entry name" value="Ig-like_fold"/>
</dbReference>
<dbReference type="FunCoup" id="A0A6P8ZN76">
    <property type="interactions" value="628"/>
</dbReference>
<evidence type="ECO:0000313" key="13">
    <source>
        <dbReference type="RefSeq" id="XP_034241869.1"/>
    </source>
</evidence>
<dbReference type="InterPro" id="IPR036770">
    <property type="entry name" value="Ankyrin_rpt-contain_sf"/>
</dbReference>
<feature type="domain" description="CG-1" evidence="11">
    <location>
        <begin position="159"/>
        <end position="284"/>
    </location>
</feature>
<dbReference type="Gene3D" id="1.25.40.20">
    <property type="entry name" value="Ankyrin repeat-containing domain"/>
    <property type="match status" value="1"/>
</dbReference>
<evidence type="ECO:0000256" key="1">
    <source>
        <dbReference type="ARBA" id="ARBA00004123"/>
    </source>
</evidence>
<dbReference type="KEGG" id="tpal:117645671"/>
<evidence type="ECO:0000256" key="9">
    <source>
        <dbReference type="ARBA" id="ARBA00029480"/>
    </source>
</evidence>
<accession>A0A6P8ZN76</accession>
<feature type="region of interest" description="Disordered" evidence="10">
    <location>
        <begin position="1477"/>
        <end position="1502"/>
    </location>
</feature>
<comment type="subunit">
    <text evidence="9">May interact with calmodulin.</text>
</comment>
<dbReference type="Gene3D" id="1.20.5.190">
    <property type="match status" value="2"/>
</dbReference>
<dbReference type="InterPro" id="IPR014756">
    <property type="entry name" value="Ig_E-set"/>
</dbReference>
<dbReference type="Gene3D" id="2.60.40.10">
    <property type="entry name" value="Immunoglobulins"/>
    <property type="match status" value="1"/>
</dbReference>
<dbReference type="InterPro" id="IPR005559">
    <property type="entry name" value="CG-1_dom"/>
</dbReference>
<reference evidence="13" key="1">
    <citation type="submission" date="2025-08" db="UniProtKB">
        <authorList>
            <consortium name="RefSeq"/>
        </authorList>
    </citation>
    <scope>IDENTIFICATION</scope>
    <source>
        <tissue evidence="13">Total insect</tissue>
    </source>
</reference>
<dbReference type="GO" id="GO:0048468">
    <property type="term" value="P:cell development"/>
    <property type="evidence" value="ECO:0007669"/>
    <property type="project" value="UniProtKB-ARBA"/>
</dbReference>